<dbReference type="RefSeq" id="WP_096409167.1">
    <property type="nucleotide sequence ID" value="NZ_AP017372.2"/>
</dbReference>
<name>A0A0X8XA46_HALHR</name>
<proteinExistence type="inferred from homology"/>
<evidence type="ECO:0000313" key="6">
    <source>
        <dbReference type="Proteomes" id="UP000218890"/>
    </source>
</evidence>
<reference evidence="5" key="1">
    <citation type="submission" date="2016-02" db="EMBL/GenBank/DDBJ databases">
        <title>Halorhodospira halochloris DSM-1059 complete genome, version 2.</title>
        <authorList>
            <person name="Tsukatani Y."/>
        </authorList>
    </citation>
    <scope>NUCLEOTIDE SEQUENCE</scope>
    <source>
        <strain evidence="5">DSM 1059</strain>
    </source>
</reference>
<dbReference type="AlphaFoldDB" id="A0A0X8XA46"/>
<dbReference type="GO" id="GO:0005829">
    <property type="term" value="C:cytosol"/>
    <property type="evidence" value="ECO:0007669"/>
    <property type="project" value="TreeGrafter"/>
</dbReference>
<dbReference type="PANTHER" id="PTHR11735">
    <property type="entry name" value="TRNA N6-ADENOSINE THREONYLCARBAMOYLTRANSFERASE"/>
    <property type="match status" value="1"/>
</dbReference>
<dbReference type="GO" id="GO:0002949">
    <property type="term" value="P:tRNA threonylcarbamoyladenosine modification"/>
    <property type="evidence" value="ECO:0007669"/>
    <property type="project" value="InterPro"/>
</dbReference>
<dbReference type="KEGG" id="hhk:HH1059_11500"/>
<comment type="similarity">
    <text evidence="1">Belongs to the KAE1 / TsaD family. TsaB subfamily.</text>
</comment>
<dbReference type="Pfam" id="PF00814">
    <property type="entry name" value="TsaD"/>
    <property type="match status" value="1"/>
</dbReference>
<dbReference type="SUPFAM" id="SSF53067">
    <property type="entry name" value="Actin-like ATPase domain"/>
    <property type="match status" value="2"/>
</dbReference>
<organism evidence="5 6">
    <name type="scientific">Halorhodospira halochloris</name>
    <name type="common">Ectothiorhodospira halochloris</name>
    <dbReference type="NCBI Taxonomy" id="1052"/>
    <lineage>
        <taxon>Bacteria</taxon>
        <taxon>Pseudomonadati</taxon>
        <taxon>Pseudomonadota</taxon>
        <taxon>Gammaproteobacteria</taxon>
        <taxon>Chromatiales</taxon>
        <taxon>Ectothiorhodospiraceae</taxon>
        <taxon>Halorhodospira</taxon>
    </lineage>
</organism>
<evidence type="ECO:0000313" key="5">
    <source>
        <dbReference type="EMBL" id="BAU57842.2"/>
    </source>
</evidence>
<dbReference type="CDD" id="cd24032">
    <property type="entry name" value="ASKHA_NBD_TsaB"/>
    <property type="match status" value="1"/>
</dbReference>
<dbReference type="InterPro" id="IPR022496">
    <property type="entry name" value="T6A_TsaB"/>
</dbReference>
<dbReference type="NCBIfam" id="TIGR03725">
    <property type="entry name" value="T6A_YeaZ"/>
    <property type="match status" value="1"/>
</dbReference>
<dbReference type="EMBL" id="AP017372">
    <property type="protein sequence ID" value="BAU57842.2"/>
    <property type="molecule type" value="Genomic_DNA"/>
</dbReference>
<evidence type="ECO:0000259" key="4">
    <source>
        <dbReference type="Pfam" id="PF00814"/>
    </source>
</evidence>
<dbReference type="Gene3D" id="3.30.420.40">
    <property type="match status" value="2"/>
</dbReference>
<dbReference type="OrthoDB" id="9809995at2"/>
<feature type="domain" description="Gcp-like" evidence="4">
    <location>
        <begin position="32"/>
        <end position="209"/>
    </location>
</feature>
<protein>
    <recommendedName>
        <fullName evidence="2">tRNA threonylcarbamoyladenosine biosynthesis protein TsaB</fullName>
    </recommendedName>
    <alternativeName>
        <fullName evidence="3">t(6)A37 threonylcarbamoyladenosine biosynthesis protein TsaB</fullName>
    </alternativeName>
</protein>
<keyword evidence="6" id="KW-1185">Reference proteome</keyword>
<dbReference type="InterPro" id="IPR000905">
    <property type="entry name" value="Gcp-like_dom"/>
</dbReference>
<dbReference type="Proteomes" id="UP000218890">
    <property type="component" value="Chromosome"/>
</dbReference>
<dbReference type="InterPro" id="IPR043129">
    <property type="entry name" value="ATPase_NBD"/>
</dbReference>
<gene>
    <name evidence="5" type="ORF">HH1059_11500</name>
</gene>
<evidence type="ECO:0000256" key="3">
    <source>
        <dbReference type="ARBA" id="ARBA00032446"/>
    </source>
</evidence>
<sequence>MSHSVIIAIETATEGCSVAVDTAHGVVERFVEAPREHSARLLPMLEEAMAEAEISSAQIAAVAFGRGPGAFVGVRLAASVAQGLCSAWQVPALPVSTLEALAAGAAREHGAARVIAALDARMGQVYWGAYSLADGQLMEAESVDAVADPEQLAAGISGGISGRDYFGVGRGFAAYSHLLPRPRAGLAADSLPRAEDLLPRARSLLAAGQAVAPDQALPVYLREGV</sequence>
<evidence type="ECO:0000256" key="1">
    <source>
        <dbReference type="ARBA" id="ARBA00010493"/>
    </source>
</evidence>
<accession>A0A0X8XA46</accession>
<dbReference type="PANTHER" id="PTHR11735:SF11">
    <property type="entry name" value="TRNA THREONYLCARBAMOYLADENOSINE BIOSYNTHESIS PROTEIN TSAB"/>
    <property type="match status" value="1"/>
</dbReference>
<evidence type="ECO:0000256" key="2">
    <source>
        <dbReference type="ARBA" id="ARBA00019012"/>
    </source>
</evidence>